<dbReference type="EMBL" id="ABDW01000021">
    <property type="protein sequence ID" value="EDT14512.1"/>
    <property type="molecule type" value="Genomic_DNA"/>
</dbReference>
<feature type="transmembrane region" description="Helical" evidence="1">
    <location>
        <begin position="166"/>
        <end position="188"/>
    </location>
</feature>
<feature type="transmembrane region" description="Helical" evidence="1">
    <location>
        <begin position="111"/>
        <end position="131"/>
    </location>
</feature>
<feature type="transmembrane region" description="Helical" evidence="1">
    <location>
        <begin position="69"/>
        <end position="90"/>
    </location>
</feature>
<feature type="transmembrane region" description="Helical" evidence="1">
    <location>
        <begin position="439"/>
        <end position="469"/>
    </location>
</feature>
<keyword evidence="1" id="KW-0472">Membrane</keyword>
<feature type="transmembrane region" description="Helical" evidence="1">
    <location>
        <begin position="200"/>
        <end position="219"/>
    </location>
</feature>
<feature type="transmembrane region" description="Helical" evidence="1">
    <location>
        <begin position="20"/>
        <end position="37"/>
    </location>
</feature>
<name>B1BUU6_CLOPF</name>
<accession>B1BUU6</accession>
<keyword evidence="1" id="KW-1133">Transmembrane helix</keyword>
<evidence type="ECO:0000313" key="2">
    <source>
        <dbReference type="EMBL" id="EDT14512.1"/>
    </source>
</evidence>
<keyword evidence="1" id="KW-0812">Transmembrane</keyword>
<sequence length="478" mass="55691">MNRISNFLEIFNYKKYTTEQKIKFILLSIMTLTLILVRTWTIASYWLIISIIFNTILMGLGIIDEFEFIMYSMIMPSEIYNFLGIGIAILSWIYKITCGKVKFNFNKKDKWLGILIVFMLLSGFISCIVNSTILSAIFSLGYIFVMLFIFRITVACNYKIKDISSVFNNILIIQIIMMIIQFINYGVFQPSDSFSGTFINAHRLCVWLIWYLVVTSIIIKEKNFIIKSDILKILCLLVMIYLTDGKHIVASAIGVFILWFVLDKIKYLRDKKVLTTGIAILLGLYFVTNISHNILFKENIKSKSEYVYRYIYEPPYNNKFNYFDKTINDKLIGYKLFLGFGPGQYGSRVANLRAYEYMVKEDSLAITISKFIPPHVIEPYKEFAEQYNEEYLAFVKDMSAVLSYPFSSIMAIIGELGVIGYLIYLMFFNSIEKYSSNKIYSIFPMIILVLMIFDSYFEMTSIITFFWIIMGASQTKKI</sequence>
<feature type="transmembrane region" description="Helical" evidence="1">
    <location>
        <begin position="273"/>
        <end position="296"/>
    </location>
</feature>
<dbReference type="Proteomes" id="UP000005337">
    <property type="component" value="Unassembled WGS sequence"/>
</dbReference>
<evidence type="ECO:0000256" key="1">
    <source>
        <dbReference type="SAM" id="Phobius"/>
    </source>
</evidence>
<organism evidence="2 3">
    <name type="scientific">Clostridium perfringens E str. JGS1987</name>
    <dbReference type="NCBI Taxonomy" id="451755"/>
    <lineage>
        <taxon>Bacteria</taxon>
        <taxon>Bacillati</taxon>
        <taxon>Bacillota</taxon>
        <taxon>Clostridia</taxon>
        <taxon>Eubacteriales</taxon>
        <taxon>Clostridiaceae</taxon>
        <taxon>Clostridium</taxon>
    </lineage>
</organism>
<feature type="transmembrane region" description="Helical" evidence="1">
    <location>
        <begin position="231"/>
        <end position="261"/>
    </location>
</feature>
<proteinExistence type="predicted"/>
<evidence type="ECO:0000313" key="3">
    <source>
        <dbReference type="Proteomes" id="UP000005337"/>
    </source>
</evidence>
<gene>
    <name evidence="2" type="ORF">AC3_0734</name>
</gene>
<feature type="transmembrane region" description="Helical" evidence="1">
    <location>
        <begin position="137"/>
        <end position="154"/>
    </location>
</feature>
<comment type="caution">
    <text evidence="2">The sequence shown here is derived from an EMBL/GenBank/DDBJ whole genome shotgun (WGS) entry which is preliminary data.</text>
</comment>
<protein>
    <submittedName>
        <fullName evidence="2">Uncharacterized protein</fullName>
    </submittedName>
</protein>
<dbReference type="AlphaFoldDB" id="B1BUU6"/>
<feature type="transmembrane region" description="Helical" evidence="1">
    <location>
        <begin position="406"/>
        <end position="427"/>
    </location>
</feature>
<reference evidence="2 3" key="1">
    <citation type="submission" date="2007-07" db="EMBL/GenBank/DDBJ databases">
        <title>Annotation of Clostridium perfringens E str. JGS1987.</title>
        <authorList>
            <person name="Paulsen I."/>
            <person name="Sebastian Y."/>
        </authorList>
    </citation>
    <scope>NUCLEOTIDE SEQUENCE [LARGE SCALE GENOMIC DNA]</scope>
    <source>
        <strain evidence="3">E str. JGS1987</strain>
    </source>
</reference>
<dbReference type="RefSeq" id="WP_003464390.1">
    <property type="nucleotide sequence ID" value="NZ_ABDW01000021.1"/>
</dbReference>